<evidence type="ECO:0000313" key="3">
    <source>
        <dbReference type="EMBL" id="GBN14828.1"/>
    </source>
</evidence>
<sequence>MERWFDLCLEAVGVPAVTIPERPPAPQMLFTIEEGEDEEYLETEIPDDIGYVRGQEIAVEEAKEKDFERPGGRIPVKEVQEKDIEKPGDDSEEPPILAPYKGERMHIKEAEEKDIERPGG</sequence>
<evidence type="ECO:0000313" key="2">
    <source>
        <dbReference type="EMBL" id="GBN14804.1"/>
    </source>
</evidence>
<dbReference type="Proteomes" id="UP000499080">
    <property type="component" value="Unassembled WGS sequence"/>
</dbReference>
<comment type="caution">
    <text evidence="5">The sequence shown here is derived from an EMBL/GenBank/DDBJ whole genome shotgun (WGS) entry which is preliminary data.</text>
</comment>
<dbReference type="EMBL" id="BGPR01199819">
    <property type="protein sequence ID" value="GBN14804.1"/>
    <property type="molecule type" value="Genomic_DNA"/>
</dbReference>
<proteinExistence type="predicted"/>
<evidence type="ECO:0000313" key="5">
    <source>
        <dbReference type="EMBL" id="GBN14939.1"/>
    </source>
</evidence>
<dbReference type="OrthoDB" id="6471821at2759"/>
<feature type="compositionally biased region" description="Basic and acidic residues" evidence="1">
    <location>
        <begin position="62"/>
        <end position="89"/>
    </location>
</feature>
<protein>
    <submittedName>
        <fullName evidence="5">Uncharacterized protein</fullName>
    </submittedName>
</protein>
<keyword evidence="6" id="KW-1185">Reference proteome</keyword>
<evidence type="ECO:0000313" key="4">
    <source>
        <dbReference type="EMBL" id="GBN14855.1"/>
    </source>
</evidence>
<dbReference type="EMBL" id="BGPR01199837">
    <property type="protein sequence ID" value="GBN14855.1"/>
    <property type="molecule type" value="Genomic_DNA"/>
</dbReference>
<dbReference type="EMBL" id="BGPR01199866">
    <property type="protein sequence ID" value="GBN14939.1"/>
    <property type="molecule type" value="Genomic_DNA"/>
</dbReference>
<organism evidence="5 6">
    <name type="scientific">Araneus ventricosus</name>
    <name type="common">Orbweaver spider</name>
    <name type="synonym">Epeira ventricosa</name>
    <dbReference type="NCBI Taxonomy" id="182803"/>
    <lineage>
        <taxon>Eukaryota</taxon>
        <taxon>Metazoa</taxon>
        <taxon>Ecdysozoa</taxon>
        <taxon>Arthropoda</taxon>
        <taxon>Chelicerata</taxon>
        <taxon>Arachnida</taxon>
        <taxon>Araneae</taxon>
        <taxon>Araneomorphae</taxon>
        <taxon>Entelegynae</taxon>
        <taxon>Araneoidea</taxon>
        <taxon>Araneidae</taxon>
        <taxon>Araneus</taxon>
    </lineage>
</organism>
<reference evidence="5 6" key="1">
    <citation type="journal article" date="2019" name="Sci. Rep.">
        <title>Orb-weaving spider Araneus ventricosus genome elucidates the spidroin gene catalogue.</title>
        <authorList>
            <person name="Kono N."/>
            <person name="Nakamura H."/>
            <person name="Ohtoshi R."/>
            <person name="Moran D.A.P."/>
            <person name="Shinohara A."/>
            <person name="Yoshida Y."/>
            <person name="Fujiwara M."/>
            <person name="Mori M."/>
            <person name="Tomita M."/>
            <person name="Arakawa K."/>
        </authorList>
    </citation>
    <scope>NUCLEOTIDE SEQUENCE [LARGE SCALE GENOMIC DNA]</scope>
</reference>
<dbReference type="EMBL" id="BGPR01199826">
    <property type="protein sequence ID" value="GBN14828.1"/>
    <property type="molecule type" value="Genomic_DNA"/>
</dbReference>
<name>A0A4Y2LKH4_ARAVE</name>
<feature type="compositionally biased region" description="Basic and acidic residues" evidence="1">
    <location>
        <begin position="101"/>
        <end position="120"/>
    </location>
</feature>
<evidence type="ECO:0000256" key="1">
    <source>
        <dbReference type="SAM" id="MobiDB-lite"/>
    </source>
</evidence>
<accession>A0A4Y2LKH4</accession>
<feature type="non-terminal residue" evidence="5">
    <location>
        <position position="120"/>
    </location>
</feature>
<dbReference type="AlphaFoldDB" id="A0A4Y2LKH4"/>
<evidence type="ECO:0000313" key="6">
    <source>
        <dbReference type="Proteomes" id="UP000499080"/>
    </source>
</evidence>
<gene>
    <name evidence="3" type="ORF">AVEN_116488_1</name>
    <name evidence="4" type="ORF">AVEN_180779_1</name>
    <name evidence="5" type="ORF">AVEN_262541_1</name>
    <name evidence="2" type="ORF">AVEN_35510_1</name>
</gene>
<feature type="region of interest" description="Disordered" evidence="1">
    <location>
        <begin position="62"/>
        <end position="120"/>
    </location>
</feature>